<dbReference type="GeneID" id="90980484"/>
<evidence type="ECO:0000313" key="2">
    <source>
        <dbReference type="Proteomes" id="UP000011096"/>
    </source>
</evidence>
<dbReference type="AlphaFoldDB" id="A0A7J6IGE1"/>
<dbReference type="Proteomes" id="UP000011096">
    <property type="component" value="Unassembled WGS sequence"/>
</dbReference>
<keyword evidence="2" id="KW-1185">Reference proteome</keyword>
<dbReference type="InParanoid" id="A0A7J6IGE1"/>
<gene>
    <name evidence="1" type="ORF">CGGC5_v015997</name>
</gene>
<reference evidence="1 2" key="2">
    <citation type="submission" date="2020-04" db="EMBL/GenBank/DDBJ databases">
        <title>Genome sequencing and assembly of multiple isolates from the Colletotrichum gloeosporioides species complex.</title>
        <authorList>
            <person name="Gan P."/>
            <person name="Shirasu K."/>
        </authorList>
    </citation>
    <scope>NUCLEOTIDE SEQUENCE [LARGE SCALE GENOMIC DNA]</scope>
    <source>
        <strain evidence="1 2">Nara gc5</strain>
    </source>
</reference>
<organism evidence="1 2">
    <name type="scientific">Colletotrichum fructicola (strain Nara gc5)</name>
    <name type="common">Anthracnose fungus</name>
    <name type="synonym">Colletotrichum gloeosporioides (strain Nara gc5)</name>
    <dbReference type="NCBI Taxonomy" id="1213859"/>
    <lineage>
        <taxon>Eukaryota</taxon>
        <taxon>Fungi</taxon>
        <taxon>Dikarya</taxon>
        <taxon>Ascomycota</taxon>
        <taxon>Pezizomycotina</taxon>
        <taxon>Sordariomycetes</taxon>
        <taxon>Hypocreomycetidae</taxon>
        <taxon>Glomerellales</taxon>
        <taxon>Glomerellaceae</taxon>
        <taxon>Colletotrichum</taxon>
        <taxon>Colletotrichum gloeosporioides species complex</taxon>
    </lineage>
</organism>
<accession>A0A7J6IGE1</accession>
<dbReference type="EMBL" id="ANPB02000010">
    <property type="protein sequence ID" value="KAF4475025.1"/>
    <property type="molecule type" value="Genomic_DNA"/>
</dbReference>
<reference evidence="1 2" key="1">
    <citation type="submission" date="2012-08" db="EMBL/GenBank/DDBJ databases">
        <authorList>
            <person name="Gan P.H.P."/>
            <person name="Ikeda K."/>
            <person name="Irieda H."/>
            <person name="Narusaka M."/>
            <person name="O'Connell R.J."/>
            <person name="Narusaka Y."/>
            <person name="Takano Y."/>
            <person name="Kubo Y."/>
            <person name="Shirasu K."/>
        </authorList>
    </citation>
    <scope>NUCLEOTIDE SEQUENCE [LARGE SCALE GENOMIC DNA]</scope>
    <source>
        <strain evidence="1 2">Nara gc5</strain>
    </source>
</reference>
<proteinExistence type="predicted"/>
<dbReference type="RefSeq" id="XP_066007180.1">
    <property type="nucleotide sequence ID" value="XM_066153393.1"/>
</dbReference>
<comment type="caution">
    <text evidence="1">The sequence shown here is derived from an EMBL/GenBank/DDBJ whole genome shotgun (WGS) entry which is preliminary data.</text>
</comment>
<name>A0A7J6IGE1_COLFN</name>
<protein>
    <submittedName>
        <fullName evidence="1">Uncharacterized protein</fullName>
    </submittedName>
</protein>
<evidence type="ECO:0000313" key="1">
    <source>
        <dbReference type="EMBL" id="KAF4475025.1"/>
    </source>
</evidence>
<sequence length="83" mass="9416">MGSSFDPGENVISTFVSLRSIGQRVNKRPMRERTVRMSSPYPVSRTLLSQKTYTPAGQIVSGLEVSNYRIRAFCLQILRLPLR</sequence>